<dbReference type="InterPro" id="IPR055566">
    <property type="entry name" value="ARM_LIN"/>
</dbReference>
<dbReference type="PANTHER" id="PTHR47446">
    <property type="entry name" value="RING-TYPE E3 UBIQUITIN TRANSFERASE"/>
    <property type="match status" value="1"/>
</dbReference>
<dbReference type="InterPro" id="IPR052858">
    <property type="entry name" value="E3_ubiquitin-ligase_LIN"/>
</dbReference>
<evidence type="ECO:0000313" key="2">
    <source>
        <dbReference type="EMBL" id="CAL1359640.1"/>
    </source>
</evidence>
<dbReference type="AlphaFoldDB" id="A0AAV2CTL4"/>
<accession>A0AAV2CTL4</accession>
<name>A0AAV2CTL4_9ROSI</name>
<dbReference type="EMBL" id="OZ034814">
    <property type="protein sequence ID" value="CAL1359640.1"/>
    <property type="molecule type" value="Genomic_DNA"/>
</dbReference>
<protein>
    <recommendedName>
        <fullName evidence="1">Putative E3 ubiquitin-protein ligase LIN ARM-like domain-containing protein</fullName>
    </recommendedName>
</protein>
<keyword evidence="3" id="KW-1185">Reference proteome</keyword>
<dbReference type="Pfam" id="PF23628">
    <property type="entry name" value="ARM_LIN_C"/>
    <property type="match status" value="1"/>
</dbReference>
<evidence type="ECO:0000313" key="3">
    <source>
        <dbReference type="Proteomes" id="UP001497516"/>
    </source>
</evidence>
<proteinExistence type="predicted"/>
<sequence>MEPLVAVLKRKEGDMVKMCMKPRTAAVLLLGQIMVGTSEEGAVEAIVKGDVVAAIVGSLESELTEERVSVFGILLKCMREDGTCRNTIADKAELAPV</sequence>
<gene>
    <name evidence="2" type="ORF">LTRI10_LOCUS7114</name>
</gene>
<dbReference type="Proteomes" id="UP001497516">
    <property type="component" value="Chromosome 10"/>
</dbReference>
<evidence type="ECO:0000259" key="1">
    <source>
        <dbReference type="Pfam" id="PF23628"/>
    </source>
</evidence>
<dbReference type="PANTHER" id="PTHR47446:SF2">
    <property type="entry name" value="RING-TYPE E3 UBIQUITIN TRANSFERASE"/>
    <property type="match status" value="1"/>
</dbReference>
<feature type="domain" description="Putative E3 ubiquitin-protein ligase LIN ARM-like" evidence="1">
    <location>
        <begin position="42"/>
        <end position="97"/>
    </location>
</feature>
<reference evidence="2 3" key="1">
    <citation type="submission" date="2024-04" db="EMBL/GenBank/DDBJ databases">
        <authorList>
            <person name="Fracassetti M."/>
        </authorList>
    </citation>
    <scope>NUCLEOTIDE SEQUENCE [LARGE SCALE GENOMIC DNA]</scope>
</reference>
<organism evidence="2 3">
    <name type="scientific">Linum trigynum</name>
    <dbReference type="NCBI Taxonomy" id="586398"/>
    <lineage>
        <taxon>Eukaryota</taxon>
        <taxon>Viridiplantae</taxon>
        <taxon>Streptophyta</taxon>
        <taxon>Embryophyta</taxon>
        <taxon>Tracheophyta</taxon>
        <taxon>Spermatophyta</taxon>
        <taxon>Magnoliopsida</taxon>
        <taxon>eudicotyledons</taxon>
        <taxon>Gunneridae</taxon>
        <taxon>Pentapetalae</taxon>
        <taxon>rosids</taxon>
        <taxon>fabids</taxon>
        <taxon>Malpighiales</taxon>
        <taxon>Linaceae</taxon>
        <taxon>Linum</taxon>
    </lineage>
</organism>